<dbReference type="PROSITE" id="PS00065">
    <property type="entry name" value="D_2_HYDROXYACID_DH_1"/>
    <property type="match status" value="1"/>
</dbReference>
<dbReference type="PANTHER" id="PTHR10996">
    <property type="entry name" value="2-HYDROXYACID DEHYDROGENASE-RELATED"/>
    <property type="match status" value="1"/>
</dbReference>
<sequence>MAPPLEKTDCIVIVGAGVFGLSTALHLAARGYTDVTVFDAQPYESTKYDYISGCDSASADMNKIIRSAYGEQTEYQDLSREAIECWEEWNQEISTGRCVPDGMTRADKVFINNGHLSLTDRDELPEFEKATIRNMERAGFSDTQLITTDSQHEEIARERGFGYAMDPFERKSKGESYLGVLDTTGGIAIADMACRFALHKGKEMGVRFVLHPDAGCFEAFCYDDRQRVTGIRMRDGRKHLASKVIMACGGWTPSLIPELDGICETTAGSVVMLKIPPKSPLFERFDPERFPSWSYRMRDGAIGGLYGFPRDERGYMKIGYRGTKYTNPTMQSDGKERSVPITRYTADEKITQLPKQALTVVESFIRDFLPEMVEEGIDIQLTRLCWYTDSFDNHYLIDTLPGQESVLIATGGSGHAFKYLPNIGKWIVDIIEGVDMDRQLVRSWKWRTLQAGQQPVNVLMEGSSGSRALKNVEMSTDDDLKFARRSPNLLRNFSEMGYIKGRKLVESELEARDHKIGSDMSNAAAATKPLVVALGDPKYVGDEFLAEFKREFDFEILPATNRQETQDLLPKFIASSRPVDAFIIRMGTIPYEPFDEGLLGSLLPQCKIIASASAGFNEFDVDWMTRNNVWFCNTRDAVAEATADMAIFLILAVLRDTTRSEKSARTGNWKQGLVPSRDPTGLTLGIVGMGAIGKYTAKKASVFNLRVKYYNRKRLPPDVEREYNAEYCSSLHVLLADADIVSISCPLNESTTNLISHAEFAAMKPGAFLVNTARGAIIDEEALIQALESGKLTRAGLDVFCNEPNVNPYFWESDKVVVQPHMGGLTDVAFMKSERECFENIRSLFRTGRPVAPVNEVVTM</sequence>
<dbReference type="SUPFAM" id="SSF51905">
    <property type="entry name" value="FAD/NAD(P)-binding domain"/>
    <property type="match status" value="1"/>
</dbReference>
<dbReference type="InterPro" id="IPR006139">
    <property type="entry name" value="D-isomer_2_OHA_DH_cat_dom"/>
</dbReference>
<dbReference type="SUPFAM" id="SSF54373">
    <property type="entry name" value="FAD-linked reductases, C-terminal domain"/>
    <property type="match status" value="1"/>
</dbReference>
<comment type="similarity">
    <text evidence="1">Belongs to the D-isomer specific 2-hydroxyacid dehydrogenase family.</text>
</comment>
<organism evidence="7 8">
    <name type="scientific">Fonsecaea monophora</name>
    <dbReference type="NCBI Taxonomy" id="254056"/>
    <lineage>
        <taxon>Eukaryota</taxon>
        <taxon>Fungi</taxon>
        <taxon>Dikarya</taxon>
        <taxon>Ascomycota</taxon>
        <taxon>Pezizomycotina</taxon>
        <taxon>Eurotiomycetes</taxon>
        <taxon>Chaetothyriomycetidae</taxon>
        <taxon>Chaetothyriales</taxon>
        <taxon>Herpotrichiellaceae</taxon>
        <taxon>Fonsecaea</taxon>
    </lineage>
</organism>
<evidence type="ECO:0000259" key="5">
    <source>
        <dbReference type="Pfam" id="PF01266"/>
    </source>
</evidence>
<dbReference type="GeneID" id="34596505"/>
<evidence type="ECO:0000259" key="6">
    <source>
        <dbReference type="Pfam" id="PF02826"/>
    </source>
</evidence>
<dbReference type="Proteomes" id="UP000077002">
    <property type="component" value="Unassembled WGS sequence"/>
</dbReference>
<dbReference type="CDD" id="cd12168">
    <property type="entry name" value="Mand_dh_like"/>
    <property type="match status" value="1"/>
</dbReference>
<dbReference type="InterPro" id="IPR036291">
    <property type="entry name" value="NAD(P)-bd_dom_sf"/>
</dbReference>
<dbReference type="PROSITE" id="PS00671">
    <property type="entry name" value="D_2_HYDROXYACID_DH_3"/>
    <property type="match status" value="1"/>
</dbReference>
<comment type="caution">
    <text evidence="7">The sequence shown here is derived from an EMBL/GenBank/DDBJ whole genome shotgun (WGS) entry which is preliminary data.</text>
</comment>
<dbReference type="InterPro" id="IPR006076">
    <property type="entry name" value="FAD-dep_OxRdtase"/>
</dbReference>
<proteinExistence type="inferred from homology"/>
<feature type="domain" description="D-isomer specific 2-hydroxyacid dehydrogenase catalytic" evidence="4">
    <location>
        <begin position="548"/>
        <end position="855"/>
    </location>
</feature>
<protein>
    <recommendedName>
        <fullName evidence="9">FAD dependent oxidoreductase domain-containing protein</fullName>
    </recommendedName>
</protein>
<dbReference type="AlphaFoldDB" id="A0A177FL60"/>
<evidence type="ECO:0008006" key="9">
    <source>
        <dbReference type="Google" id="ProtNLM"/>
    </source>
</evidence>
<name>A0A177FL60_9EURO</name>
<dbReference type="Pfam" id="PF01266">
    <property type="entry name" value="DAO"/>
    <property type="match status" value="1"/>
</dbReference>
<dbReference type="Pfam" id="PF02826">
    <property type="entry name" value="2-Hacid_dh_C"/>
    <property type="match status" value="1"/>
</dbReference>
<dbReference type="Gene3D" id="3.50.50.60">
    <property type="entry name" value="FAD/NAD(P)-binding domain"/>
    <property type="match status" value="1"/>
</dbReference>
<evidence type="ECO:0000256" key="2">
    <source>
        <dbReference type="ARBA" id="ARBA00023002"/>
    </source>
</evidence>
<dbReference type="GO" id="GO:0030267">
    <property type="term" value="F:glyoxylate reductase (NADPH) activity"/>
    <property type="evidence" value="ECO:0007669"/>
    <property type="project" value="TreeGrafter"/>
</dbReference>
<dbReference type="InterPro" id="IPR006140">
    <property type="entry name" value="D-isomer_DH_NAD-bd"/>
</dbReference>
<dbReference type="SUPFAM" id="SSF51735">
    <property type="entry name" value="NAD(P)-binding Rossmann-fold domains"/>
    <property type="match status" value="1"/>
</dbReference>
<dbReference type="GO" id="GO:0005829">
    <property type="term" value="C:cytosol"/>
    <property type="evidence" value="ECO:0007669"/>
    <property type="project" value="TreeGrafter"/>
</dbReference>
<dbReference type="RefSeq" id="XP_022516282.1">
    <property type="nucleotide sequence ID" value="XM_022651309.1"/>
</dbReference>
<feature type="domain" description="D-isomer specific 2-hydroxyacid dehydrogenase NAD-binding" evidence="6">
    <location>
        <begin position="648"/>
        <end position="823"/>
    </location>
</feature>
<evidence type="ECO:0000313" key="7">
    <source>
        <dbReference type="EMBL" id="OAG44330.1"/>
    </source>
</evidence>
<evidence type="ECO:0000256" key="1">
    <source>
        <dbReference type="ARBA" id="ARBA00005854"/>
    </source>
</evidence>
<accession>A0A177FL60</accession>
<feature type="domain" description="FAD dependent oxidoreductase" evidence="5">
    <location>
        <begin position="11"/>
        <end position="429"/>
    </location>
</feature>
<dbReference type="InterPro" id="IPR029752">
    <property type="entry name" value="D-isomer_DH_CS1"/>
</dbReference>
<dbReference type="Pfam" id="PF00389">
    <property type="entry name" value="2-Hacid_dh"/>
    <property type="match status" value="1"/>
</dbReference>
<dbReference type="InterPro" id="IPR050223">
    <property type="entry name" value="D-isomer_2-hydroxyacid_DH"/>
</dbReference>
<dbReference type="FunFam" id="3.40.50.720:FF:000203">
    <property type="entry name" value="D-3-phosphoglycerate dehydrogenase (SerA)"/>
    <property type="match status" value="1"/>
</dbReference>
<dbReference type="InterPro" id="IPR029753">
    <property type="entry name" value="D-isomer_DH_CS"/>
</dbReference>
<dbReference type="GO" id="GO:0016618">
    <property type="term" value="F:hydroxypyruvate reductase [NAD(P)H] activity"/>
    <property type="evidence" value="ECO:0007669"/>
    <property type="project" value="TreeGrafter"/>
</dbReference>
<evidence type="ECO:0000313" key="8">
    <source>
        <dbReference type="Proteomes" id="UP000077002"/>
    </source>
</evidence>
<dbReference type="InterPro" id="IPR036188">
    <property type="entry name" value="FAD/NAD-bd_sf"/>
</dbReference>
<keyword evidence="2" id="KW-0560">Oxidoreductase</keyword>
<evidence type="ECO:0000259" key="4">
    <source>
        <dbReference type="Pfam" id="PF00389"/>
    </source>
</evidence>
<dbReference type="PANTHER" id="PTHR10996:SF269">
    <property type="entry name" value="HYPOTHETICAL D-ISOMER SPECIFIC 2-HYDROXYACID DEHYDROGENASE (EUROFUNG)"/>
    <property type="match status" value="1"/>
</dbReference>
<dbReference type="Gene3D" id="3.30.9.10">
    <property type="entry name" value="D-Amino Acid Oxidase, subunit A, domain 2"/>
    <property type="match status" value="1"/>
</dbReference>
<dbReference type="EMBL" id="LVKK01000005">
    <property type="protein sequence ID" value="OAG44330.1"/>
    <property type="molecule type" value="Genomic_DNA"/>
</dbReference>
<gene>
    <name evidence="7" type="ORF">AYO21_01326</name>
</gene>
<reference evidence="7 8" key="1">
    <citation type="submission" date="2016-03" db="EMBL/GenBank/DDBJ databases">
        <title>Draft genome sequence of the Fonsecaea monophora CBS 269.37.</title>
        <authorList>
            <person name="Bombassaro A."/>
            <person name="Vinicius W.A."/>
            <person name="De Hoog S."/>
            <person name="Sun J."/>
            <person name="Souza E.M."/>
            <person name="Raittz R.T."/>
            <person name="Costa F."/>
            <person name="Leao A.C."/>
            <person name="Tadra-Sfeir M.Z."/>
            <person name="Baura V."/>
            <person name="Balsanelli E."/>
            <person name="Pedrosa F.O."/>
            <person name="Moreno L.F."/>
            <person name="Steffens M.B."/>
            <person name="Xi L."/>
            <person name="Bocca A.L."/>
            <person name="Felipe M.S."/>
            <person name="Teixeira M."/>
            <person name="Telles Filho F.Q."/>
            <person name="Azevedo C.M."/>
            <person name="Gomes R."/>
            <person name="Vicente V.A."/>
        </authorList>
    </citation>
    <scope>NUCLEOTIDE SEQUENCE [LARGE SCALE GENOMIC DNA]</scope>
    <source>
        <strain evidence="7 8">CBS 269.37</strain>
    </source>
</reference>
<dbReference type="OrthoDB" id="2219495at2759"/>
<keyword evidence="8" id="KW-1185">Reference proteome</keyword>
<keyword evidence="3" id="KW-0520">NAD</keyword>
<dbReference type="SUPFAM" id="SSF52283">
    <property type="entry name" value="Formate/glycerate dehydrogenase catalytic domain-like"/>
    <property type="match status" value="1"/>
</dbReference>
<dbReference type="GO" id="GO:0051287">
    <property type="term" value="F:NAD binding"/>
    <property type="evidence" value="ECO:0007669"/>
    <property type="project" value="InterPro"/>
</dbReference>
<evidence type="ECO:0000256" key="3">
    <source>
        <dbReference type="ARBA" id="ARBA00023027"/>
    </source>
</evidence>
<dbReference type="Gene3D" id="3.40.50.720">
    <property type="entry name" value="NAD(P)-binding Rossmann-like Domain"/>
    <property type="match status" value="2"/>
</dbReference>